<keyword evidence="4" id="KW-0256">Endoplasmic reticulum</keyword>
<keyword evidence="9" id="KW-1185">Reference proteome</keyword>
<dbReference type="AlphaFoldDB" id="A0A9Q1MJ79"/>
<protein>
    <recommendedName>
        <fullName evidence="10">Signal peptidase complex-like protein DTM1</fullName>
    </recommendedName>
</protein>
<evidence type="ECO:0000313" key="8">
    <source>
        <dbReference type="EMBL" id="KAJ8561412.1"/>
    </source>
</evidence>
<dbReference type="OrthoDB" id="1861824at2759"/>
<evidence type="ECO:0000256" key="3">
    <source>
        <dbReference type="ARBA" id="ARBA00022692"/>
    </source>
</evidence>
<evidence type="ECO:0008006" key="10">
    <source>
        <dbReference type="Google" id="ProtNLM"/>
    </source>
</evidence>
<dbReference type="Pfam" id="PF06645">
    <property type="entry name" value="SPC12"/>
    <property type="match status" value="1"/>
</dbReference>
<dbReference type="PANTHER" id="PTHR38354:SF2">
    <property type="entry name" value="SIGNAL PEPTIDASE COMPLEX-LIKE PROTEIN DTM1"/>
    <property type="match status" value="1"/>
</dbReference>
<name>A0A9Q1MJ79_9SOLA</name>
<organism evidence="8 9">
    <name type="scientific">Anisodus acutangulus</name>
    <dbReference type="NCBI Taxonomy" id="402998"/>
    <lineage>
        <taxon>Eukaryota</taxon>
        <taxon>Viridiplantae</taxon>
        <taxon>Streptophyta</taxon>
        <taxon>Embryophyta</taxon>
        <taxon>Tracheophyta</taxon>
        <taxon>Spermatophyta</taxon>
        <taxon>Magnoliopsida</taxon>
        <taxon>eudicotyledons</taxon>
        <taxon>Gunneridae</taxon>
        <taxon>Pentapetalae</taxon>
        <taxon>asterids</taxon>
        <taxon>lamiids</taxon>
        <taxon>Solanales</taxon>
        <taxon>Solanaceae</taxon>
        <taxon>Solanoideae</taxon>
        <taxon>Hyoscyameae</taxon>
        <taxon>Anisodus</taxon>
    </lineage>
</organism>
<dbReference type="InterPro" id="IPR009542">
    <property type="entry name" value="Spc1/SPCS1"/>
</dbReference>
<comment type="subcellular location">
    <subcellularLocation>
        <location evidence="1">Endoplasmic reticulum membrane</location>
        <topology evidence="1">Multi-pass membrane protein</topology>
    </subcellularLocation>
</comment>
<evidence type="ECO:0000256" key="6">
    <source>
        <dbReference type="ARBA" id="ARBA00023136"/>
    </source>
</evidence>
<proteinExistence type="inferred from homology"/>
<feature type="transmembrane region" description="Helical" evidence="7">
    <location>
        <begin position="87"/>
        <end position="105"/>
    </location>
</feature>
<keyword evidence="6 7" id="KW-0472">Membrane</keyword>
<evidence type="ECO:0000256" key="1">
    <source>
        <dbReference type="ARBA" id="ARBA00004477"/>
    </source>
</evidence>
<evidence type="ECO:0000256" key="7">
    <source>
        <dbReference type="SAM" id="Phobius"/>
    </source>
</evidence>
<evidence type="ECO:0000313" key="9">
    <source>
        <dbReference type="Proteomes" id="UP001152561"/>
    </source>
</evidence>
<evidence type="ECO:0000256" key="5">
    <source>
        <dbReference type="ARBA" id="ARBA00022989"/>
    </source>
</evidence>
<dbReference type="GO" id="GO:0005787">
    <property type="term" value="C:signal peptidase complex"/>
    <property type="evidence" value="ECO:0007669"/>
    <property type="project" value="InterPro"/>
</dbReference>
<dbReference type="InterPro" id="IPR039955">
    <property type="entry name" value="DTM1"/>
</dbReference>
<comment type="similarity">
    <text evidence="2">Belongs to the SPCS1 family.</text>
</comment>
<dbReference type="GO" id="GO:0006465">
    <property type="term" value="P:signal peptide processing"/>
    <property type="evidence" value="ECO:0007669"/>
    <property type="project" value="InterPro"/>
</dbReference>
<feature type="transmembrane region" description="Helical" evidence="7">
    <location>
        <begin position="7"/>
        <end position="26"/>
    </location>
</feature>
<keyword evidence="3 7" id="KW-0812">Transmembrane</keyword>
<gene>
    <name evidence="8" type="ORF">K7X08_027602</name>
</gene>
<dbReference type="GO" id="GO:0048658">
    <property type="term" value="P:anther wall tapetum development"/>
    <property type="evidence" value="ECO:0007669"/>
    <property type="project" value="InterPro"/>
</dbReference>
<keyword evidence="5 7" id="KW-1133">Transmembrane helix</keyword>
<evidence type="ECO:0000256" key="2">
    <source>
        <dbReference type="ARBA" id="ARBA00005245"/>
    </source>
</evidence>
<sequence>MKNVEKNFQLSVACLAVVIVFIGWYTQSLQKMMATYFIGMLGIIGVLLPDWESFDQSVSQWGTPLKVDEFNVESCGSVRFRFYPVRMVIFTVVYGFGLYKWWMFISVE</sequence>
<dbReference type="EMBL" id="JAJAGQ010000006">
    <property type="protein sequence ID" value="KAJ8561412.1"/>
    <property type="molecule type" value="Genomic_DNA"/>
</dbReference>
<dbReference type="Proteomes" id="UP001152561">
    <property type="component" value="Unassembled WGS sequence"/>
</dbReference>
<accession>A0A9Q1MJ79</accession>
<comment type="caution">
    <text evidence="8">The sequence shown here is derived from an EMBL/GenBank/DDBJ whole genome shotgun (WGS) entry which is preliminary data.</text>
</comment>
<evidence type="ECO:0000256" key="4">
    <source>
        <dbReference type="ARBA" id="ARBA00022824"/>
    </source>
</evidence>
<feature type="transmembrane region" description="Helical" evidence="7">
    <location>
        <begin position="32"/>
        <end position="51"/>
    </location>
</feature>
<dbReference type="PANTHER" id="PTHR38354">
    <property type="entry name" value="SIGNAL PEPTIDASE COMPLEX-LIKE PROTEIN DTM1"/>
    <property type="match status" value="1"/>
</dbReference>
<reference evidence="9" key="1">
    <citation type="journal article" date="2023" name="Proc. Natl. Acad. Sci. U.S.A.">
        <title>Genomic and structural basis for evolution of tropane alkaloid biosynthesis.</title>
        <authorList>
            <person name="Wanga Y.-J."/>
            <person name="Taina T."/>
            <person name="Yua J.-Y."/>
            <person name="Lia J."/>
            <person name="Xua B."/>
            <person name="Chenc J."/>
            <person name="D'Auriad J.C."/>
            <person name="Huanga J.-P."/>
            <person name="Huanga S.-X."/>
        </authorList>
    </citation>
    <scope>NUCLEOTIDE SEQUENCE [LARGE SCALE GENOMIC DNA]</scope>
    <source>
        <strain evidence="9">cv. KIB-2019</strain>
    </source>
</reference>